<evidence type="ECO:0000256" key="2">
    <source>
        <dbReference type="ARBA" id="ARBA00004647"/>
    </source>
</evidence>
<dbReference type="STRING" id="294747.C5M709"/>
<dbReference type="HOGENOM" id="CLU_068936_0_0_1"/>
<dbReference type="Pfam" id="PF18596">
    <property type="entry name" value="Sld7_C"/>
    <property type="match status" value="1"/>
</dbReference>
<dbReference type="EMBL" id="GG692396">
    <property type="protein sequence ID" value="EER34779.1"/>
    <property type="molecule type" value="Genomic_DNA"/>
</dbReference>
<dbReference type="RefSeq" id="XP_002547334.1">
    <property type="nucleotide sequence ID" value="XM_002547288.1"/>
</dbReference>
<evidence type="ECO:0000256" key="8">
    <source>
        <dbReference type="ARBA" id="ARBA00023242"/>
    </source>
</evidence>
<keyword evidence="6" id="KW-0235">DNA replication</keyword>
<gene>
    <name evidence="12" type="ORF">CTRG_01640</name>
</gene>
<evidence type="ECO:0000259" key="11">
    <source>
        <dbReference type="Pfam" id="PF18636"/>
    </source>
</evidence>
<keyword evidence="5" id="KW-0963">Cytoplasm</keyword>
<feature type="domain" description="Sld7 N-terminal" evidence="11">
    <location>
        <begin position="7"/>
        <end position="114"/>
    </location>
</feature>
<evidence type="ECO:0000256" key="1">
    <source>
        <dbReference type="ARBA" id="ARBA00004123"/>
    </source>
</evidence>
<keyword evidence="7" id="KW-0206">Cytoskeleton</keyword>
<evidence type="ECO:0000256" key="4">
    <source>
        <dbReference type="ARBA" id="ARBA00017231"/>
    </source>
</evidence>
<feature type="domain" description="Sld7 C-terminal" evidence="10">
    <location>
        <begin position="189"/>
        <end position="272"/>
    </location>
</feature>
<evidence type="ECO:0000313" key="13">
    <source>
        <dbReference type="Proteomes" id="UP000002037"/>
    </source>
</evidence>
<name>C5M709_CANTT</name>
<accession>C5M709</accession>
<keyword evidence="8" id="KW-0539">Nucleus</keyword>
<dbReference type="VEuPathDB" id="FungiDB:CTRG_01640"/>
<evidence type="ECO:0000256" key="5">
    <source>
        <dbReference type="ARBA" id="ARBA00022490"/>
    </source>
</evidence>
<comment type="subcellular location">
    <subcellularLocation>
        <location evidence="2">Cytoplasm</location>
        <location evidence="2">Cytoskeleton</location>
        <location evidence="2">Spindle pole</location>
    </subcellularLocation>
    <subcellularLocation>
        <location evidence="1">Nucleus</location>
    </subcellularLocation>
</comment>
<proteinExistence type="inferred from homology"/>
<dbReference type="Proteomes" id="UP000002037">
    <property type="component" value="Unassembled WGS sequence"/>
</dbReference>
<dbReference type="GO" id="GO:0005634">
    <property type="term" value="C:nucleus"/>
    <property type="evidence" value="ECO:0007669"/>
    <property type="project" value="UniProtKB-SubCell"/>
</dbReference>
<evidence type="ECO:0000259" key="10">
    <source>
        <dbReference type="Pfam" id="PF18596"/>
    </source>
</evidence>
<keyword evidence="13" id="KW-1185">Reference proteome</keyword>
<evidence type="ECO:0000256" key="6">
    <source>
        <dbReference type="ARBA" id="ARBA00022705"/>
    </source>
</evidence>
<protein>
    <recommendedName>
        <fullName evidence="4">Mitochondrial morphogenesis protein SLD7</fullName>
    </recommendedName>
</protein>
<dbReference type="GeneID" id="8301292"/>
<evidence type="ECO:0000256" key="3">
    <source>
        <dbReference type="ARBA" id="ARBA00009044"/>
    </source>
</evidence>
<keyword evidence="9" id="KW-0131">Cell cycle</keyword>
<dbReference type="eggNOG" id="ENOG502RZIJ">
    <property type="taxonomic scope" value="Eukaryota"/>
</dbReference>
<sequence>MNHITTIKIHETSKNVLNDVQLWSDEETLKLPNVTSCFSLSWIRYTALPLHVITSLPITIYSNDSATSDYFKKNLLEVPLSNNKNEFGILCKADTDTYFVFYYDKDAVKMITISFSDFNKLLPYFNTRSQSAINTLVDLSKPIRARTSTVLIDKIIEKKKQRSNPFIANPSILANNPPKVDNSSILTSQEQINNAINRIILSGLRMRGLSQNLVTTHNDKIAVKEIHQMTFKATQFALRKQNYSFNKKSEVKKPLRLNDLQDIVESLLQLFVDVE</sequence>
<evidence type="ECO:0000313" key="12">
    <source>
        <dbReference type="EMBL" id="EER34779.1"/>
    </source>
</evidence>
<dbReference type="GO" id="GO:0000922">
    <property type="term" value="C:spindle pole"/>
    <property type="evidence" value="ECO:0007669"/>
    <property type="project" value="UniProtKB-SubCell"/>
</dbReference>
<comment type="similarity">
    <text evidence="3">Belongs to the SLD7 family.</text>
</comment>
<reference evidence="12 13" key="1">
    <citation type="journal article" date="2009" name="Nature">
        <title>Evolution of pathogenicity and sexual reproduction in eight Candida genomes.</title>
        <authorList>
            <person name="Butler G."/>
            <person name="Rasmussen M.D."/>
            <person name="Lin M.F."/>
            <person name="Santos M.A."/>
            <person name="Sakthikumar S."/>
            <person name="Munro C.A."/>
            <person name="Rheinbay E."/>
            <person name="Grabherr M."/>
            <person name="Forche A."/>
            <person name="Reedy J.L."/>
            <person name="Agrafioti I."/>
            <person name="Arnaud M.B."/>
            <person name="Bates S."/>
            <person name="Brown A.J."/>
            <person name="Brunke S."/>
            <person name="Costanzo M.C."/>
            <person name="Fitzpatrick D.A."/>
            <person name="de Groot P.W."/>
            <person name="Harris D."/>
            <person name="Hoyer L.L."/>
            <person name="Hube B."/>
            <person name="Klis F.M."/>
            <person name="Kodira C."/>
            <person name="Lennard N."/>
            <person name="Logue M.E."/>
            <person name="Martin R."/>
            <person name="Neiman A.M."/>
            <person name="Nikolaou E."/>
            <person name="Quail M.A."/>
            <person name="Quinn J."/>
            <person name="Santos M.C."/>
            <person name="Schmitzberger F.F."/>
            <person name="Sherlock G."/>
            <person name="Shah P."/>
            <person name="Silverstein K.A."/>
            <person name="Skrzypek M.S."/>
            <person name="Soll D."/>
            <person name="Staggs R."/>
            <person name="Stansfield I."/>
            <person name="Stumpf M.P."/>
            <person name="Sudbery P.E."/>
            <person name="Srikantha T."/>
            <person name="Zeng Q."/>
            <person name="Berman J."/>
            <person name="Berriman M."/>
            <person name="Heitman J."/>
            <person name="Gow N.A."/>
            <person name="Lorenz M.C."/>
            <person name="Birren B.W."/>
            <person name="Kellis M."/>
            <person name="Cuomo C.A."/>
        </authorList>
    </citation>
    <scope>NUCLEOTIDE SEQUENCE [LARGE SCALE GENOMIC DNA]</scope>
    <source>
        <strain evidence="13">ATCC MYA-3404 / T1</strain>
    </source>
</reference>
<dbReference type="AlphaFoldDB" id="C5M709"/>
<dbReference type="InterPro" id="IPR041564">
    <property type="entry name" value="Sld7_N"/>
</dbReference>
<dbReference type="Pfam" id="PF18636">
    <property type="entry name" value="Sld7_N"/>
    <property type="match status" value="1"/>
</dbReference>
<dbReference type="InterPro" id="IPR041260">
    <property type="entry name" value="Sld7_C"/>
</dbReference>
<dbReference type="GO" id="GO:0006260">
    <property type="term" value="P:DNA replication"/>
    <property type="evidence" value="ECO:0007669"/>
    <property type="project" value="UniProtKB-KW"/>
</dbReference>
<dbReference type="OrthoDB" id="4063051at2759"/>
<organism evidence="12 13">
    <name type="scientific">Candida tropicalis (strain ATCC MYA-3404 / T1)</name>
    <name type="common">Yeast</name>
    <dbReference type="NCBI Taxonomy" id="294747"/>
    <lineage>
        <taxon>Eukaryota</taxon>
        <taxon>Fungi</taxon>
        <taxon>Dikarya</taxon>
        <taxon>Ascomycota</taxon>
        <taxon>Saccharomycotina</taxon>
        <taxon>Pichiomycetes</taxon>
        <taxon>Debaryomycetaceae</taxon>
        <taxon>Candida/Lodderomyces clade</taxon>
        <taxon>Candida</taxon>
    </lineage>
</organism>
<dbReference type="KEGG" id="ctp:CTRG_01640"/>
<evidence type="ECO:0000256" key="9">
    <source>
        <dbReference type="ARBA" id="ARBA00023306"/>
    </source>
</evidence>
<evidence type="ECO:0000256" key="7">
    <source>
        <dbReference type="ARBA" id="ARBA00023212"/>
    </source>
</evidence>